<dbReference type="SMART" id="SM00060">
    <property type="entry name" value="FN3"/>
    <property type="match status" value="10"/>
</dbReference>
<feature type="domain" description="Fibronectin type-III" evidence="5">
    <location>
        <begin position="871"/>
        <end position="966"/>
    </location>
</feature>
<dbReference type="SUPFAM" id="SSF49265">
    <property type="entry name" value="Fibronectin type III"/>
    <property type="match status" value="6"/>
</dbReference>
<feature type="domain" description="Fibronectin type-III" evidence="5">
    <location>
        <begin position="498"/>
        <end position="592"/>
    </location>
</feature>
<feature type="domain" description="Fibronectin type-III" evidence="5">
    <location>
        <begin position="1062"/>
        <end position="1156"/>
    </location>
</feature>
<dbReference type="InterPro" id="IPR036179">
    <property type="entry name" value="Ig-like_dom_sf"/>
</dbReference>
<dbReference type="PROSITE" id="PS50835">
    <property type="entry name" value="IG_LIKE"/>
    <property type="match status" value="2"/>
</dbReference>
<dbReference type="Gene3D" id="2.60.40.10">
    <property type="entry name" value="Immunoglobulins"/>
    <property type="match status" value="16"/>
</dbReference>
<feature type="domain" description="Ig-like" evidence="4">
    <location>
        <begin position="402"/>
        <end position="491"/>
    </location>
</feature>
<evidence type="ECO:0000313" key="6">
    <source>
        <dbReference type="Proteomes" id="UP000887574"/>
    </source>
</evidence>
<evidence type="ECO:0000259" key="4">
    <source>
        <dbReference type="PROSITE" id="PS50835"/>
    </source>
</evidence>
<reference evidence="7" key="1">
    <citation type="submission" date="2022-11" db="UniProtKB">
        <authorList>
            <consortium name="WormBaseParasite"/>
        </authorList>
    </citation>
    <scope>IDENTIFICATION</scope>
</reference>
<dbReference type="Proteomes" id="UP000887574">
    <property type="component" value="Unplaced"/>
</dbReference>
<keyword evidence="1" id="KW-0677">Repeat</keyword>
<dbReference type="InterPro" id="IPR003599">
    <property type="entry name" value="Ig_sub"/>
</dbReference>
<evidence type="ECO:0000259" key="5">
    <source>
        <dbReference type="PROSITE" id="PS50853"/>
    </source>
</evidence>
<dbReference type="PANTHER" id="PTHR14340:SF9">
    <property type="entry name" value="FIBRONECTIN TYPE-III DOMAIN-CONTAINING PROTEIN"/>
    <property type="match status" value="1"/>
</dbReference>
<evidence type="ECO:0000256" key="1">
    <source>
        <dbReference type="ARBA" id="ARBA00022737"/>
    </source>
</evidence>
<name>A0A915DB94_9BILA</name>
<dbReference type="WBParaSite" id="jg18053">
    <property type="protein sequence ID" value="jg18053"/>
    <property type="gene ID" value="jg18053"/>
</dbReference>
<dbReference type="CDD" id="cd00063">
    <property type="entry name" value="FN3"/>
    <property type="match status" value="10"/>
</dbReference>
<feature type="domain" description="Fibronectin type-III" evidence="5">
    <location>
        <begin position="598"/>
        <end position="691"/>
    </location>
</feature>
<feature type="domain" description="Ig-like" evidence="4">
    <location>
        <begin position="970"/>
        <end position="1055"/>
    </location>
</feature>
<proteinExistence type="predicted"/>
<dbReference type="PRINTS" id="PR00014">
    <property type="entry name" value="FNTYPEIII"/>
</dbReference>
<feature type="domain" description="Fibronectin type-III" evidence="5">
    <location>
        <begin position="1265"/>
        <end position="1367"/>
    </location>
</feature>
<feature type="region of interest" description="Disordered" evidence="3">
    <location>
        <begin position="372"/>
        <end position="399"/>
    </location>
</feature>
<dbReference type="SUPFAM" id="SSF48726">
    <property type="entry name" value="Immunoglobulin"/>
    <property type="match status" value="5"/>
</dbReference>
<dbReference type="FunFam" id="2.60.40.10:FF:000160">
    <property type="entry name" value="Titin a"/>
    <property type="match status" value="1"/>
</dbReference>
<dbReference type="InterPro" id="IPR013098">
    <property type="entry name" value="Ig_I-set"/>
</dbReference>
<dbReference type="Pfam" id="PF07679">
    <property type="entry name" value="I-set"/>
    <property type="match status" value="5"/>
</dbReference>
<keyword evidence="2" id="KW-0393">Immunoglobulin domain</keyword>
<dbReference type="Pfam" id="PF00041">
    <property type="entry name" value="fn3"/>
    <property type="match status" value="7"/>
</dbReference>
<dbReference type="GO" id="GO:0030017">
    <property type="term" value="C:sarcomere"/>
    <property type="evidence" value="ECO:0007669"/>
    <property type="project" value="UniProtKB-ARBA"/>
</dbReference>
<dbReference type="FunFam" id="2.60.40.10:FF:000051">
    <property type="entry name" value="Uncharacterized protein, isoform J"/>
    <property type="match status" value="1"/>
</dbReference>
<dbReference type="FunFam" id="2.60.40.10:FF:000031">
    <property type="entry name" value="Myosin-binding protein C, slow type"/>
    <property type="match status" value="1"/>
</dbReference>
<feature type="domain" description="Fibronectin type-III" evidence="5">
    <location>
        <begin position="1162"/>
        <end position="1259"/>
    </location>
</feature>
<dbReference type="FunFam" id="2.60.40.10:FF:000127">
    <property type="entry name" value="titin isoform X1"/>
    <property type="match status" value="2"/>
</dbReference>
<evidence type="ECO:0000256" key="2">
    <source>
        <dbReference type="ARBA" id="ARBA00023319"/>
    </source>
</evidence>
<dbReference type="PROSITE" id="PS50853">
    <property type="entry name" value="FN3"/>
    <property type="match status" value="7"/>
</dbReference>
<feature type="domain" description="Fibronectin type-III" evidence="5">
    <location>
        <begin position="96"/>
        <end position="178"/>
    </location>
</feature>
<dbReference type="InterPro" id="IPR003961">
    <property type="entry name" value="FN3_dom"/>
</dbReference>
<evidence type="ECO:0000256" key="3">
    <source>
        <dbReference type="SAM" id="MobiDB-lite"/>
    </source>
</evidence>
<dbReference type="InterPro" id="IPR007110">
    <property type="entry name" value="Ig-like_dom"/>
</dbReference>
<evidence type="ECO:0000313" key="7">
    <source>
        <dbReference type="WBParaSite" id="jg18053"/>
    </source>
</evidence>
<organism evidence="6 7">
    <name type="scientific">Ditylenchus dipsaci</name>
    <dbReference type="NCBI Taxonomy" id="166011"/>
    <lineage>
        <taxon>Eukaryota</taxon>
        <taxon>Metazoa</taxon>
        <taxon>Ecdysozoa</taxon>
        <taxon>Nematoda</taxon>
        <taxon>Chromadorea</taxon>
        <taxon>Rhabditida</taxon>
        <taxon>Tylenchina</taxon>
        <taxon>Tylenchomorpha</taxon>
        <taxon>Sphaerularioidea</taxon>
        <taxon>Anguinidae</taxon>
        <taxon>Anguininae</taxon>
        <taxon>Ditylenchus</taxon>
    </lineage>
</organism>
<sequence length="1489" mass="164056">MDTAPVKVVVLDRPTDPRGPLNISNVHKNGCSLDWKEPADDGGVPVSHYVIEKQDLAGSMGSLWRGTQSCQQTGRVRSFRSQKSIVAKDPFDTADRPGTPDIVDWDKDFADLKWTPPTNKKTGNGDWEYATEVPADKLDAHVDHLIPGKSYQFRVKALNKAGESAPSDPSRTLIAKARRLPPKIDRTMLNEIRIKKMPKLISISFDRTKIDNSLDNNTKLKTRLAERVDSGKYTLVATNEHGKDEADVNVIVLDVPGTPNGPLDVRDVTKDSATVKLEKQEDNGRWVPCGESTDTSLRVGRLNEGHDYKFRVKAVNKQGESKPLTADTAVVDWDKDHMDLTWKAPISDGGAPIDSYIIEKKDRFGDWTPCATVAGDQTKGTAEGEPSDPTEPKVAKPRKLAPKLNLDGLMDIRVRAGQPITLEVGFEGEPTPTVSWTINDKPFSGTEHAELVAKDHLSTISIISSVRSDMGSYSITVQNEFGIDSGKCNVTVLDVPSPPQAPLKPSNIHKEGCNLTWSPPADNGGSEILHYVVEKMDTSRGNWQEVGHFPDCNAKVTKLTPNHNYLFRVKAVNMLGESKTLDTEHEITAKNMFDVPDTPDAPEIVDWDDNRIDIAWQPPKNDGGSPIKDYIVEKREKGSTAWVEVGRTPGKSFSVTGLRKSVEYEFRIAAVNDAGPSAPSAPSASQMTKARFVKPQILTQQRKYKLRAGNTMTMEVAFVGTPDPSVNWTMQKVGSLAPELIVDVKQGLTSIFFPSAKRSESGNYQLNLKNEVGEDEGVFEIIIQDRPAPPKGPLQVDNITKDSCTLSWNPPEDDGGSALTNYVVERREVHSNAWVPVSTFVVSAENALGRSDPLVTDSSITAKDPYGTPGKPGKPIITDHDVDHIDMEWEAPRDDGGNPITHYDVERKDQKTGRWIKVNTSPVKGTKYSDDRVHAGHCYEYRIVAVNKAGPGRPSDPSDAAWAKPKFEAPRFELDIDGKEIRVRAGDPIDLGVPFVGSPNPEIKWTKEGKEMSGVQTSGNVTRLYVPQSKRSDGGQCRITASNSQGQAEARVLISVIDKPGPPEGPVTYPYTTRRSVTVSWKPPKDDGGVELTGYRLEYQEVGSTIWEKVHETTTLLSHTVKNLENKKQYKFRIFAENIVGLSEPLNGEPVFAKDPFDPPGAPSTPEVTGFDTNMVALKWNPPRDDGGSPIIGYVIERFEKRGGGDWAPVTHLGLVRTTSANVTGLSEGETYQFRVRAVNAAGEGPPSNGCEPVTCRPFVQPPDAPERPRILKVTKNSVELSWIRPAFDGGAPIDGYIVEQRRVGDGDWTRSNSKPVRDTRFTVENLPEKEQFEFRVIAPSRPILDLSGLRDITVRAGETITFTLPYTSGRLKPTVDVTNGTQSIFEDERTSIVVDDDKIVFTTTAAKRTDAGPYKVVVQNRFGKDFAKLKVNVLDVPGKPTGSVFDMRFEVSNRSPAVFHQKLANNVETLTVTGELKHKKFRLNFCTL</sequence>
<accession>A0A915DB94</accession>
<protein>
    <submittedName>
        <fullName evidence="7">Titin</fullName>
    </submittedName>
</protein>
<dbReference type="PANTHER" id="PTHR14340">
    <property type="entry name" value="MICROFIBRIL-ASSOCIATED GLYCOPROTEIN 3"/>
    <property type="match status" value="1"/>
</dbReference>
<dbReference type="SMART" id="SM00409">
    <property type="entry name" value="IG"/>
    <property type="match status" value="5"/>
</dbReference>
<keyword evidence="6" id="KW-1185">Reference proteome</keyword>
<dbReference type="InterPro" id="IPR036116">
    <property type="entry name" value="FN3_sf"/>
</dbReference>
<dbReference type="FunFam" id="2.60.40.10:FF:000056">
    <property type="entry name" value="twitchin isoform X4"/>
    <property type="match status" value="1"/>
</dbReference>
<dbReference type="InterPro" id="IPR013783">
    <property type="entry name" value="Ig-like_fold"/>
</dbReference>